<reference evidence="1 2" key="1">
    <citation type="submission" date="2018-12" db="EMBL/GenBank/DDBJ databases">
        <authorList>
            <person name="Li K."/>
        </authorList>
    </citation>
    <scope>NUCLEOTIDE SEQUENCE [LARGE SCALE GENOMIC DNA]</scope>
    <source>
        <strain evidence="2">CR22</strain>
    </source>
</reference>
<dbReference type="KEGG" id="saqu:EJC51_44175"/>
<gene>
    <name evidence="1" type="ORF">EJC51_44175</name>
</gene>
<accession>A0A3Q9C5Q0</accession>
<dbReference type="Proteomes" id="UP000280197">
    <property type="component" value="Chromosome"/>
</dbReference>
<evidence type="ECO:0000313" key="1">
    <source>
        <dbReference type="EMBL" id="AZP22467.1"/>
    </source>
</evidence>
<dbReference type="EMBL" id="CP034463">
    <property type="protein sequence ID" value="AZP22467.1"/>
    <property type="molecule type" value="Genomic_DNA"/>
</dbReference>
<protein>
    <submittedName>
        <fullName evidence="1">Uncharacterized protein</fullName>
    </submittedName>
</protein>
<organism evidence="1 2">
    <name type="scientific">Streptomyces aquilus</name>
    <dbReference type="NCBI Taxonomy" id="2548456"/>
    <lineage>
        <taxon>Bacteria</taxon>
        <taxon>Bacillati</taxon>
        <taxon>Actinomycetota</taxon>
        <taxon>Actinomycetes</taxon>
        <taxon>Kitasatosporales</taxon>
        <taxon>Streptomycetaceae</taxon>
        <taxon>Streptomyces</taxon>
    </lineage>
</organism>
<evidence type="ECO:0000313" key="2">
    <source>
        <dbReference type="Proteomes" id="UP000280197"/>
    </source>
</evidence>
<keyword evidence="2" id="KW-1185">Reference proteome</keyword>
<sequence>MAVERADPEMIRDEHYVRHFHDWEGYAHVRAWRPAPNQVAVMISGLGGTCTLEELLPLLRDEYPDDVTEFFFHMPTDWRESGYYAALTMNADGAVVQTRIAGSTLAARLGPTLYATDDPDDESIGGDSP</sequence>
<dbReference type="RefSeq" id="WP_126276269.1">
    <property type="nucleotide sequence ID" value="NZ_CP034463.1"/>
</dbReference>
<dbReference type="AlphaFoldDB" id="A0A3Q9C5Q0"/>
<name>A0A3Q9C5Q0_9ACTN</name>
<proteinExistence type="predicted"/>